<dbReference type="EC" id="1.-.-.-" evidence="4"/>
<dbReference type="GO" id="GO:0003955">
    <property type="term" value="F:NAD(P)H dehydrogenase (quinone) activity"/>
    <property type="evidence" value="ECO:0007669"/>
    <property type="project" value="TreeGrafter"/>
</dbReference>
<dbReference type="EC" id="1.6.99.-" evidence="4"/>
<keyword evidence="2 5" id="KW-0560">Oxidoreductase</keyword>
<accession>A0A1R3U2N6</accession>
<dbReference type="InterPro" id="IPR003680">
    <property type="entry name" value="Flavodoxin_fold"/>
</dbReference>
<dbReference type="Pfam" id="PF02525">
    <property type="entry name" value="Flavodoxin_2"/>
    <property type="match status" value="1"/>
</dbReference>
<dbReference type="STRING" id="1907666.DSM25559_4994"/>
<dbReference type="EC" id="1.7.-.-" evidence="5"/>
<dbReference type="AlphaFoldDB" id="A0A1R3U2N6"/>
<evidence type="ECO:0000313" key="6">
    <source>
        <dbReference type="Proteomes" id="UP000187891"/>
    </source>
</evidence>
<comment type="similarity">
    <text evidence="1">Belongs to the NAD(P)H dehydrogenase (quinone) family.</text>
</comment>
<organism evidence="5 6">
    <name type="scientific">Agrobacterium rosae</name>
    <dbReference type="NCBI Taxonomy" id="1972867"/>
    <lineage>
        <taxon>Bacteria</taxon>
        <taxon>Pseudomonadati</taxon>
        <taxon>Pseudomonadota</taxon>
        <taxon>Alphaproteobacteria</taxon>
        <taxon>Hyphomicrobiales</taxon>
        <taxon>Rhizobiaceae</taxon>
        <taxon>Rhizobium/Agrobacterium group</taxon>
        <taxon>Agrobacterium</taxon>
    </lineage>
</organism>
<dbReference type="SUPFAM" id="SSF52218">
    <property type="entry name" value="Flavoproteins"/>
    <property type="match status" value="1"/>
</dbReference>
<proteinExistence type="inferred from homology"/>
<feature type="domain" description="Flavodoxin-like fold" evidence="3">
    <location>
        <begin position="1"/>
        <end position="146"/>
    </location>
</feature>
<dbReference type="EMBL" id="JAVRAF010000016">
    <property type="protein sequence ID" value="MDX8305304.1"/>
    <property type="molecule type" value="Genomic_DNA"/>
</dbReference>
<evidence type="ECO:0000259" key="3">
    <source>
        <dbReference type="Pfam" id="PF02525"/>
    </source>
</evidence>
<protein>
    <submittedName>
        <fullName evidence="5">FMN-dependent NADH-azoreductase</fullName>
        <ecNumber evidence="5">1.7.-.-</ecNumber>
    </submittedName>
    <submittedName>
        <fullName evidence="4">NAD(P)H-dependent oxidoreductase</fullName>
        <ecNumber evidence="4">1.-.-.-</ecNumber>
        <ecNumber evidence="4">1.6.99.-</ecNumber>
    </submittedName>
</protein>
<evidence type="ECO:0000313" key="4">
    <source>
        <dbReference type="EMBL" id="MDX8305304.1"/>
    </source>
</evidence>
<dbReference type="Gene3D" id="3.40.50.360">
    <property type="match status" value="1"/>
</dbReference>
<evidence type="ECO:0000313" key="5">
    <source>
        <dbReference type="EMBL" id="SCX35471.1"/>
    </source>
</evidence>
<dbReference type="PANTHER" id="PTHR10204:SF34">
    <property type="entry name" value="NAD(P)H DEHYDROGENASE [QUINONE] 1 ISOFORM 1"/>
    <property type="match status" value="1"/>
</dbReference>
<evidence type="ECO:0000256" key="1">
    <source>
        <dbReference type="ARBA" id="ARBA00006252"/>
    </source>
</evidence>
<sequence length="196" mass="22392">MKILLLHSHPVESSFGSALHVEALNTLRTAGHEVDDCDLYAENFDPVLTRDERLGYHTVPTNIEPVRSYVERLRAADALIIVTPVWNFGWPAILKGYFDRVWLPGVTFDMDEGDRGKLTRKLTNIKKIIVLTTYGGNRWRAFLAGDPPRKMATRVLRAVARPARGVAYLAHYDMNNCTVETRRRFLAKVRAEMQRL</sequence>
<reference evidence="6" key="2">
    <citation type="submission" date="2016-10" db="EMBL/GenBank/DDBJ databases">
        <authorList>
            <person name="Wibberg D."/>
        </authorList>
    </citation>
    <scope>NUCLEOTIDE SEQUENCE [LARGE SCALE GENOMIC DNA]</scope>
</reference>
<dbReference type="Proteomes" id="UP000187891">
    <property type="component" value="Unassembled WGS sequence"/>
</dbReference>
<gene>
    <name evidence="5" type="primary">azoR_2</name>
    <name evidence="5" type="ORF">DSM25559_4994</name>
    <name evidence="4" type="ORF">RMR22_23945</name>
</gene>
<dbReference type="RefSeq" id="WP_077122915.1">
    <property type="nucleotide sequence ID" value="NZ_CP133553.1"/>
</dbReference>
<dbReference type="InterPro" id="IPR051545">
    <property type="entry name" value="NAD(P)H_dehydrogenase_qn"/>
</dbReference>
<dbReference type="InterPro" id="IPR029039">
    <property type="entry name" value="Flavoprotein-like_sf"/>
</dbReference>
<reference evidence="5" key="1">
    <citation type="submission" date="2016-10" db="EMBL/GenBank/DDBJ databases">
        <authorList>
            <person name="de Groot N.N."/>
        </authorList>
    </citation>
    <scope>NUCLEOTIDE SEQUENCE [LARGE SCALE GENOMIC DNA]</scope>
    <source>
        <strain evidence="5">DSM25559</strain>
    </source>
</reference>
<evidence type="ECO:0000256" key="2">
    <source>
        <dbReference type="ARBA" id="ARBA00023002"/>
    </source>
</evidence>
<dbReference type="PANTHER" id="PTHR10204">
    <property type="entry name" value="NAD P H OXIDOREDUCTASE-RELATED"/>
    <property type="match status" value="1"/>
</dbReference>
<name>A0A1R3U2N6_9HYPH</name>
<dbReference type="EMBL" id="FMUE01000021">
    <property type="protein sequence ID" value="SCX35471.1"/>
    <property type="molecule type" value="Genomic_DNA"/>
</dbReference>
<reference evidence="4" key="3">
    <citation type="journal article" date="2023" name="Phytobiomes J">
        <title>Deciphering the key players within the bacterial microbiota associated with aerial crown gall tumors on rhododendron: Insights into the gallobiome.</title>
        <authorList>
            <person name="Kuzmanovic N."/>
            <person name="Nesme J."/>
            <person name="Wolf J."/>
            <person name="Neumann-Schaal M."/>
            <person name="Petersen J."/>
            <person name="Fernandez-Gnecco G."/>
            <person name="Sproeer C."/>
            <person name="Bunk B."/>
            <person name="Overmann J."/>
            <person name="Sorensen S.J."/>
            <person name="Idczak E."/>
            <person name="Smalla K."/>
        </authorList>
    </citation>
    <scope>NUCLEOTIDE SEQUENCE</scope>
    <source>
        <strain evidence="4">Rho-11.1</strain>
    </source>
</reference>
<dbReference type="GO" id="GO:0005829">
    <property type="term" value="C:cytosol"/>
    <property type="evidence" value="ECO:0007669"/>
    <property type="project" value="TreeGrafter"/>
</dbReference>